<accession>A0A8H5FTD7</accession>
<feature type="compositionally biased region" description="Polar residues" evidence="6">
    <location>
        <begin position="259"/>
        <end position="273"/>
    </location>
</feature>
<reference evidence="7 8" key="1">
    <citation type="journal article" date="2020" name="ISME J.">
        <title>Uncovering the hidden diversity of litter-decomposition mechanisms in mushroom-forming fungi.</title>
        <authorList>
            <person name="Floudas D."/>
            <person name="Bentzer J."/>
            <person name="Ahren D."/>
            <person name="Johansson T."/>
            <person name="Persson P."/>
            <person name="Tunlid A."/>
        </authorList>
    </citation>
    <scope>NUCLEOTIDE SEQUENCE [LARGE SCALE GENOMIC DNA]</scope>
    <source>
        <strain evidence="7 8">CBS 146.42</strain>
    </source>
</reference>
<proteinExistence type="predicted"/>
<dbReference type="EMBL" id="JAACJO010000022">
    <property type="protein sequence ID" value="KAF5347983.1"/>
    <property type="molecule type" value="Genomic_DNA"/>
</dbReference>
<comment type="subcellular location">
    <subcellularLocation>
        <location evidence="1">Nucleus</location>
    </subcellularLocation>
</comment>
<feature type="compositionally biased region" description="Pro residues" evidence="6">
    <location>
        <begin position="108"/>
        <end position="150"/>
    </location>
</feature>
<dbReference type="GO" id="GO:0005634">
    <property type="term" value="C:nucleus"/>
    <property type="evidence" value="ECO:0007669"/>
    <property type="project" value="UniProtKB-SubCell"/>
</dbReference>
<dbReference type="OrthoDB" id="1306014at2759"/>
<evidence type="ECO:0000256" key="6">
    <source>
        <dbReference type="SAM" id="MobiDB-lite"/>
    </source>
</evidence>
<evidence type="ECO:0000256" key="5">
    <source>
        <dbReference type="ARBA" id="ARBA00023242"/>
    </source>
</evidence>
<keyword evidence="4" id="KW-0862">Zinc</keyword>
<evidence type="ECO:0000313" key="8">
    <source>
        <dbReference type="Proteomes" id="UP000559027"/>
    </source>
</evidence>
<organism evidence="7 8">
    <name type="scientific">Leucocoprinus leucothites</name>
    <dbReference type="NCBI Taxonomy" id="201217"/>
    <lineage>
        <taxon>Eukaryota</taxon>
        <taxon>Fungi</taxon>
        <taxon>Dikarya</taxon>
        <taxon>Basidiomycota</taxon>
        <taxon>Agaricomycotina</taxon>
        <taxon>Agaricomycetes</taxon>
        <taxon>Agaricomycetidae</taxon>
        <taxon>Agaricales</taxon>
        <taxon>Agaricineae</taxon>
        <taxon>Agaricaceae</taxon>
        <taxon>Leucocoprinus</taxon>
    </lineage>
</organism>
<sequence length="295" mass="31252">MDLRRVNTTGGLAVRILQAHKLEPEKQEHTALPRRIAALPGRDSQEVEIFGMESIPAPDVADYKRSKEIDLGLAAGSISQPQVKRPKIGNRPISKDELKAQLERITTRPPPPGFPPPGAPETPPFPPPFLPPPFLPPPFLPPGASPPPGFPGFYPTPSGPPGSAGGVPGALPPPPPNFVPASTNADQQPPAPAPSSQPTSIHAPPPPPPAGAGSGSVQLALPNLALKQTLPEVKKPTELKWTNPNFSPEEHREIRPRYYQTQINSGSASTSAVMTGGPSPDEPRGKKRARAEDFL</sequence>
<evidence type="ECO:0000256" key="4">
    <source>
        <dbReference type="ARBA" id="ARBA00022833"/>
    </source>
</evidence>
<keyword evidence="3" id="KW-0863">Zinc-finger</keyword>
<evidence type="ECO:0000313" key="7">
    <source>
        <dbReference type="EMBL" id="KAF5347983.1"/>
    </source>
</evidence>
<feature type="compositionally biased region" description="Basic and acidic residues" evidence="6">
    <location>
        <begin position="93"/>
        <end position="106"/>
    </location>
</feature>
<dbReference type="GO" id="GO:0008270">
    <property type="term" value="F:zinc ion binding"/>
    <property type="evidence" value="ECO:0007669"/>
    <property type="project" value="UniProtKB-KW"/>
</dbReference>
<keyword evidence="8" id="KW-1185">Reference proteome</keyword>
<evidence type="ECO:0000256" key="1">
    <source>
        <dbReference type="ARBA" id="ARBA00004123"/>
    </source>
</evidence>
<protein>
    <submittedName>
        <fullName evidence="7">Uncharacterized protein</fullName>
    </submittedName>
</protein>
<feature type="region of interest" description="Disordered" evidence="6">
    <location>
        <begin position="79"/>
        <end position="295"/>
    </location>
</feature>
<keyword evidence="5" id="KW-0539">Nucleus</keyword>
<evidence type="ECO:0000256" key="2">
    <source>
        <dbReference type="ARBA" id="ARBA00022723"/>
    </source>
</evidence>
<dbReference type="AlphaFoldDB" id="A0A8H5FTD7"/>
<dbReference type="PANTHER" id="PTHR23215:SF0">
    <property type="entry name" value="BUB3-INTERACTING AND GLEBS MOTIF-CONTAINING PROTEIN ZNF207"/>
    <property type="match status" value="1"/>
</dbReference>
<dbReference type="PANTHER" id="PTHR23215">
    <property type="entry name" value="ZINC FINGER PROTEIN 207"/>
    <property type="match status" value="1"/>
</dbReference>
<keyword evidence="2" id="KW-0479">Metal-binding</keyword>
<dbReference type="Proteomes" id="UP000559027">
    <property type="component" value="Unassembled WGS sequence"/>
</dbReference>
<name>A0A8H5FTD7_9AGAR</name>
<evidence type="ECO:0000256" key="3">
    <source>
        <dbReference type="ARBA" id="ARBA00022771"/>
    </source>
</evidence>
<comment type="caution">
    <text evidence="7">The sequence shown here is derived from an EMBL/GenBank/DDBJ whole genome shotgun (WGS) entry which is preliminary data.</text>
</comment>
<gene>
    <name evidence="7" type="ORF">D9756_010157</name>
</gene>